<dbReference type="InterPro" id="IPR036908">
    <property type="entry name" value="RlpA-like_sf"/>
</dbReference>
<dbReference type="InterPro" id="IPR052288">
    <property type="entry name" value="GH45_Enzymes"/>
</dbReference>
<accession>A0A2T2NTT9</accession>
<dbReference type="SUPFAM" id="SSF50685">
    <property type="entry name" value="Barwin-like endoglucanases"/>
    <property type="match status" value="1"/>
</dbReference>
<evidence type="ECO:0000313" key="11">
    <source>
        <dbReference type="Proteomes" id="UP000240883"/>
    </source>
</evidence>
<organism evidence="10 11">
    <name type="scientific">Corynespora cassiicola Philippines</name>
    <dbReference type="NCBI Taxonomy" id="1448308"/>
    <lineage>
        <taxon>Eukaryota</taxon>
        <taxon>Fungi</taxon>
        <taxon>Dikarya</taxon>
        <taxon>Ascomycota</taxon>
        <taxon>Pezizomycotina</taxon>
        <taxon>Dothideomycetes</taxon>
        <taxon>Pleosporomycetidae</taxon>
        <taxon>Pleosporales</taxon>
        <taxon>Corynesporascaceae</taxon>
        <taxon>Corynespora</taxon>
    </lineage>
</organism>
<gene>
    <name evidence="10" type="ORF">BS50DRAFT_491113</name>
</gene>
<evidence type="ECO:0000256" key="3">
    <source>
        <dbReference type="ARBA" id="ARBA00012601"/>
    </source>
</evidence>
<evidence type="ECO:0000256" key="1">
    <source>
        <dbReference type="ARBA" id="ARBA00000966"/>
    </source>
</evidence>
<protein>
    <recommendedName>
        <fullName evidence="3">cellulase</fullName>
        <ecNumber evidence="3">3.2.1.4</ecNumber>
    </recommendedName>
</protein>
<dbReference type="STRING" id="1448308.A0A2T2NTT9"/>
<evidence type="ECO:0000256" key="7">
    <source>
        <dbReference type="ARBA" id="ARBA00023295"/>
    </source>
</evidence>
<keyword evidence="8" id="KW-0624">Polysaccharide degradation</keyword>
<dbReference type="Proteomes" id="UP000240883">
    <property type="component" value="Unassembled WGS sequence"/>
</dbReference>
<proteinExistence type="inferred from homology"/>
<keyword evidence="11" id="KW-1185">Reference proteome</keyword>
<dbReference type="InterPro" id="IPR000334">
    <property type="entry name" value="Glyco_hydro_45"/>
</dbReference>
<evidence type="ECO:0000256" key="6">
    <source>
        <dbReference type="ARBA" id="ARBA00023277"/>
    </source>
</evidence>
<dbReference type="AlphaFoldDB" id="A0A2T2NTT9"/>
<evidence type="ECO:0000256" key="4">
    <source>
        <dbReference type="ARBA" id="ARBA00022801"/>
    </source>
</evidence>
<feature type="domain" description="Glycosyl hydrolases family 45 active site" evidence="9">
    <location>
        <begin position="61"/>
        <end position="261"/>
    </location>
</feature>
<dbReference type="Gene3D" id="2.40.40.10">
    <property type="entry name" value="RlpA-like domain"/>
    <property type="match status" value="1"/>
</dbReference>
<dbReference type="EC" id="3.2.1.4" evidence="3"/>
<dbReference type="PANTHER" id="PTHR39730">
    <property type="entry name" value="ENDOGLUCANASE 1"/>
    <property type="match status" value="1"/>
</dbReference>
<feature type="non-terminal residue" evidence="10">
    <location>
        <position position="1"/>
    </location>
</feature>
<comment type="similarity">
    <text evidence="2">Belongs to the glycosyl hydrolase 45 (cellulase K) family.</text>
</comment>
<evidence type="ECO:0000256" key="2">
    <source>
        <dbReference type="ARBA" id="ARBA00007793"/>
    </source>
</evidence>
<name>A0A2T2NTT9_CORCC</name>
<dbReference type="Pfam" id="PF02015">
    <property type="entry name" value="Glyco_hydro_45"/>
    <property type="match status" value="1"/>
</dbReference>
<keyword evidence="5" id="KW-0136">Cellulose degradation</keyword>
<dbReference type="GO" id="GO:0008810">
    <property type="term" value="F:cellulase activity"/>
    <property type="evidence" value="ECO:0007669"/>
    <property type="project" value="UniProtKB-EC"/>
</dbReference>
<dbReference type="OrthoDB" id="10035502at2759"/>
<keyword evidence="4" id="KW-0378">Hydrolase</keyword>
<keyword evidence="6" id="KW-0119">Carbohydrate metabolism</keyword>
<evidence type="ECO:0000313" key="10">
    <source>
        <dbReference type="EMBL" id="PSN68837.1"/>
    </source>
</evidence>
<keyword evidence="7" id="KW-0326">Glycosidase</keyword>
<comment type="catalytic activity">
    <reaction evidence="1">
        <text>Endohydrolysis of (1-&gt;4)-beta-D-glucosidic linkages in cellulose, lichenin and cereal beta-D-glucans.</text>
        <dbReference type="EC" id="3.2.1.4"/>
    </reaction>
</comment>
<reference evidence="10 11" key="1">
    <citation type="journal article" date="2018" name="Front. Microbiol.">
        <title>Genome-Wide Analysis of Corynespora cassiicola Leaf Fall Disease Putative Effectors.</title>
        <authorList>
            <person name="Lopez D."/>
            <person name="Ribeiro S."/>
            <person name="Label P."/>
            <person name="Fumanal B."/>
            <person name="Venisse J.S."/>
            <person name="Kohler A."/>
            <person name="de Oliveira R.R."/>
            <person name="Labutti K."/>
            <person name="Lipzen A."/>
            <person name="Lail K."/>
            <person name="Bauer D."/>
            <person name="Ohm R.A."/>
            <person name="Barry K.W."/>
            <person name="Spatafora J."/>
            <person name="Grigoriev I.V."/>
            <person name="Martin F.M."/>
            <person name="Pujade-Renaud V."/>
        </authorList>
    </citation>
    <scope>NUCLEOTIDE SEQUENCE [LARGE SCALE GENOMIC DNA]</scope>
    <source>
        <strain evidence="10 11">Philippines</strain>
    </source>
</reference>
<evidence type="ECO:0000256" key="8">
    <source>
        <dbReference type="ARBA" id="ARBA00023326"/>
    </source>
</evidence>
<evidence type="ECO:0000256" key="5">
    <source>
        <dbReference type="ARBA" id="ARBA00023001"/>
    </source>
</evidence>
<dbReference type="EMBL" id="KZ678133">
    <property type="protein sequence ID" value="PSN68837.1"/>
    <property type="molecule type" value="Genomic_DNA"/>
</dbReference>
<dbReference type="GO" id="GO:0030245">
    <property type="term" value="P:cellulose catabolic process"/>
    <property type="evidence" value="ECO:0007669"/>
    <property type="project" value="UniProtKB-KW"/>
</dbReference>
<evidence type="ECO:0000259" key="9">
    <source>
        <dbReference type="Pfam" id="PF02015"/>
    </source>
</evidence>
<sequence>FPASNNKACPEVFAQTASEGKKKISHHAMTFSHLRNLLFLLDLLVVVSVQASDLDVSGEALTTRFWDCCKPSCGWPNKASVTRPVLSCAADGDSPVDVQEGTGCGTGGSAYVCSDQQPWAINDTHAYGFAGAFTTEGRVENAWCCACYELNFTSDPLRGKTMIIQASNTAYDINTRNRFSLAVPGGNTTQFDGCTKQYGVEQSVFGQDEQGVSSVNDCQNLPEHLRAGCEWRFDWFQDASFPTATFRRVVCPTELTDKTQCIRDDDRVLSGEVSSANALWPATSSLVTITAILAALLLA</sequence>
<dbReference type="PANTHER" id="PTHR39730:SF1">
    <property type="entry name" value="ENDOGLUCANASE 1"/>
    <property type="match status" value="1"/>
</dbReference>